<proteinExistence type="predicted"/>
<dbReference type="EMBL" id="CP084930">
    <property type="protein sequence ID" value="USI72475.1"/>
    <property type="molecule type" value="Genomic_DNA"/>
</dbReference>
<gene>
    <name evidence="2" type="ORF">LHA26_14435</name>
</gene>
<dbReference type="Proteomes" id="UP001056937">
    <property type="component" value="Chromosome 1"/>
</dbReference>
<organism evidence="2 3">
    <name type="scientific">Sphingomonas morindae</name>
    <dbReference type="NCBI Taxonomy" id="1541170"/>
    <lineage>
        <taxon>Bacteria</taxon>
        <taxon>Pseudomonadati</taxon>
        <taxon>Pseudomonadota</taxon>
        <taxon>Alphaproteobacteria</taxon>
        <taxon>Sphingomonadales</taxon>
        <taxon>Sphingomonadaceae</taxon>
        <taxon>Sphingomonas</taxon>
    </lineage>
</organism>
<dbReference type="InterPro" id="IPR018759">
    <property type="entry name" value="BBP2_2"/>
</dbReference>
<dbReference type="RefSeq" id="WP_252166284.1">
    <property type="nucleotide sequence ID" value="NZ_CP084930.1"/>
</dbReference>
<sequence>MVRRLVARGAAALSFACVGSGAFAQLTTPVLQPVIPFNYDRGRNVSVTERDRPEYTAIGIQAGSFSLYPRLDLGTGFTTNAFQTDLKKRSSAYFTIVPELKVVSDWSRNSLQFAAGGDLRRYTAQPVRDQDGWHVGTTSRFDIGSDSSLSASASTARQYETRFSGATPADVSSAVPYQLTNGQLTATSVQGRFRFVGIGDFTTLGFRPITTLAGDTRDQSFRDRHATTATAQVEYAVTPSISTFVQGGFTRTFYISAVPGSSDDRTSKQWRAIAGVSMDLSALVRGSFGIGYSRRTYNSPLYQRVQGLSFEGRLEYFMTQLTTFTLAARRVIQDSQVVNSSGFFNTGVGGRVDHELLRNLILTAGADYEQDSYRGIDATAKVFAVNGGARYLISRTLGIAGTVTYGRRRNDGVSVGPVFGETSGLLTVFVQK</sequence>
<dbReference type="Pfam" id="PF10082">
    <property type="entry name" value="BBP2_2"/>
    <property type="match status" value="1"/>
</dbReference>
<evidence type="ECO:0000256" key="1">
    <source>
        <dbReference type="SAM" id="SignalP"/>
    </source>
</evidence>
<name>A0ABY4X6E6_9SPHN</name>
<keyword evidence="1" id="KW-0732">Signal</keyword>
<reference evidence="2" key="1">
    <citation type="journal article" date="2022" name="Toxins">
        <title>Genomic Analysis of Sphingopyxis sp. USTB-05 for Biodegrading Cyanobacterial Hepatotoxins.</title>
        <authorList>
            <person name="Liu C."/>
            <person name="Xu Q."/>
            <person name="Zhao Z."/>
            <person name="Zhang H."/>
            <person name="Liu X."/>
            <person name="Yin C."/>
            <person name="Liu Y."/>
            <person name="Yan H."/>
        </authorList>
    </citation>
    <scope>NUCLEOTIDE SEQUENCE</scope>
    <source>
        <strain evidence="2">NBD5</strain>
    </source>
</reference>
<protein>
    <submittedName>
        <fullName evidence="2">Outer membrane beta-barrel protein</fullName>
    </submittedName>
</protein>
<feature type="chain" id="PRO_5045975254" evidence="1">
    <location>
        <begin position="25"/>
        <end position="432"/>
    </location>
</feature>
<keyword evidence="3" id="KW-1185">Reference proteome</keyword>
<accession>A0ABY4X6E6</accession>
<dbReference type="SUPFAM" id="SSF56935">
    <property type="entry name" value="Porins"/>
    <property type="match status" value="1"/>
</dbReference>
<evidence type="ECO:0000313" key="3">
    <source>
        <dbReference type="Proteomes" id="UP001056937"/>
    </source>
</evidence>
<evidence type="ECO:0000313" key="2">
    <source>
        <dbReference type="EMBL" id="USI72475.1"/>
    </source>
</evidence>
<feature type="signal peptide" evidence="1">
    <location>
        <begin position="1"/>
        <end position="24"/>
    </location>
</feature>